<keyword evidence="7" id="KW-0256">Endoplasmic reticulum</keyword>
<evidence type="ECO:0000256" key="3">
    <source>
        <dbReference type="ARBA" id="ARBA00004406"/>
    </source>
</evidence>
<dbReference type="GO" id="GO:0004497">
    <property type="term" value="F:monooxygenase activity"/>
    <property type="evidence" value="ECO:0007669"/>
    <property type="project" value="UniProtKB-KW"/>
</dbReference>
<comment type="subcellular location">
    <subcellularLocation>
        <location evidence="3">Endoplasmic reticulum membrane</location>
        <topology evidence="3">Peripheral membrane protein</topology>
    </subcellularLocation>
    <subcellularLocation>
        <location evidence="2">Microsome membrane</location>
        <topology evidence="2">Peripheral membrane protein</topology>
    </subcellularLocation>
</comment>
<dbReference type="PRINTS" id="PR00463">
    <property type="entry name" value="EP450I"/>
</dbReference>
<gene>
    <name evidence="15" type="ORF">g.13023</name>
</gene>
<dbReference type="GO" id="GO:0016705">
    <property type="term" value="F:oxidoreductase activity, acting on paired donors, with incorporation or reduction of molecular oxygen"/>
    <property type="evidence" value="ECO:0007669"/>
    <property type="project" value="InterPro"/>
</dbReference>
<keyword evidence="9 14" id="KW-0560">Oxidoreductase</keyword>
<dbReference type="EMBL" id="GECU01018518">
    <property type="protein sequence ID" value="JAS89188.1"/>
    <property type="molecule type" value="Transcribed_RNA"/>
</dbReference>
<dbReference type="Gene3D" id="1.10.630.10">
    <property type="entry name" value="Cytochrome P450"/>
    <property type="match status" value="1"/>
</dbReference>
<comment type="cofactor">
    <cofactor evidence="1 13">
        <name>heme</name>
        <dbReference type="ChEBI" id="CHEBI:30413"/>
    </cofactor>
</comment>
<dbReference type="InterPro" id="IPR036396">
    <property type="entry name" value="Cyt_P450_sf"/>
</dbReference>
<organism evidence="15">
    <name type="scientific">Homalodisca liturata</name>
    <dbReference type="NCBI Taxonomy" id="320908"/>
    <lineage>
        <taxon>Eukaryota</taxon>
        <taxon>Metazoa</taxon>
        <taxon>Ecdysozoa</taxon>
        <taxon>Arthropoda</taxon>
        <taxon>Hexapoda</taxon>
        <taxon>Insecta</taxon>
        <taxon>Pterygota</taxon>
        <taxon>Neoptera</taxon>
        <taxon>Paraneoptera</taxon>
        <taxon>Hemiptera</taxon>
        <taxon>Auchenorrhyncha</taxon>
        <taxon>Membracoidea</taxon>
        <taxon>Cicadellidae</taxon>
        <taxon>Cicadellinae</taxon>
        <taxon>Proconiini</taxon>
        <taxon>Homalodisca</taxon>
    </lineage>
</organism>
<evidence type="ECO:0000256" key="8">
    <source>
        <dbReference type="ARBA" id="ARBA00022848"/>
    </source>
</evidence>
<evidence type="ECO:0000256" key="12">
    <source>
        <dbReference type="ARBA" id="ARBA00023136"/>
    </source>
</evidence>
<dbReference type="SUPFAM" id="SSF48264">
    <property type="entry name" value="Cytochrome P450"/>
    <property type="match status" value="1"/>
</dbReference>
<dbReference type="GO" id="GO:0005789">
    <property type="term" value="C:endoplasmic reticulum membrane"/>
    <property type="evidence" value="ECO:0007669"/>
    <property type="project" value="UniProtKB-SubCell"/>
</dbReference>
<keyword evidence="10 13" id="KW-0408">Iron</keyword>
<keyword evidence="5 13" id="KW-0349">Heme</keyword>
<dbReference type="InterPro" id="IPR050196">
    <property type="entry name" value="Cytochrome_P450_Monoox"/>
</dbReference>
<evidence type="ECO:0000256" key="11">
    <source>
        <dbReference type="ARBA" id="ARBA00023033"/>
    </source>
</evidence>
<evidence type="ECO:0000256" key="10">
    <source>
        <dbReference type="ARBA" id="ARBA00023004"/>
    </source>
</evidence>
<reference evidence="15" key="1">
    <citation type="submission" date="2015-11" db="EMBL/GenBank/DDBJ databases">
        <title>De novo transcriptome assembly of four potential Pierce s Disease insect vectors from Arizona vineyards.</title>
        <authorList>
            <person name="Tassone E.E."/>
        </authorList>
    </citation>
    <scope>NUCLEOTIDE SEQUENCE</scope>
</reference>
<dbReference type="GO" id="GO:0020037">
    <property type="term" value="F:heme binding"/>
    <property type="evidence" value="ECO:0007669"/>
    <property type="project" value="InterPro"/>
</dbReference>
<evidence type="ECO:0000256" key="14">
    <source>
        <dbReference type="RuleBase" id="RU000461"/>
    </source>
</evidence>
<keyword evidence="8" id="KW-0492">Microsome</keyword>
<proteinExistence type="inferred from homology"/>
<dbReference type="Pfam" id="PF00067">
    <property type="entry name" value="p450"/>
    <property type="match status" value="1"/>
</dbReference>
<evidence type="ECO:0000256" key="7">
    <source>
        <dbReference type="ARBA" id="ARBA00022824"/>
    </source>
</evidence>
<feature type="binding site" description="axial binding residue" evidence="13">
    <location>
        <position position="335"/>
    </location>
    <ligand>
        <name>heme</name>
        <dbReference type="ChEBI" id="CHEBI:30413"/>
    </ligand>
    <ligandPart>
        <name>Fe</name>
        <dbReference type="ChEBI" id="CHEBI:18248"/>
    </ligandPart>
</feature>
<evidence type="ECO:0000256" key="9">
    <source>
        <dbReference type="ARBA" id="ARBA00023002"/>
    </source>
</evidence>
<evidence type="ECO:0000256" key="1">
    <source>
        <dbReference type="ARBA" id="ARBA00001971"/>
    </source>
</evidence>
<dbReference type="InterPro" id="IPR017972">
    <property type="entry name" value="Cyt_P450_CS"/>
</dbReference>
<dbReference type="PROSITE" id="PS00086">
    <property type="entry name" value="CYTOCHROME_P450"/>
    <property type="match status" value="1"/>
</dbReference>
<dbReference type="GO" id="GO:0005506">
    <property type="term" value="F:iron ion binding"/>
    <property type="evidence" value="ECO:0007669"/>
    <property type="project" value="InterPro"/>
</dbReference>
<evidence type="ECO:0008006" key="16">
    <source>
        <dbReference type="Google" id="ProtNLM"/>
    </source>
</evidence>
<keyword evidence="11 14" id="KW-0503">Monooxygenase</keyword>
<keyword evidence="6 13" id="KW-0479">Metal-binding</keyword>
<dbReference type="InterPro" id="IPR002401">
    <property type="entry name" value="Cyt_P450_E_grp-I"/>
</dbReference>
<evidence type="ECO:0000313" key="15">
    <source>
        <dbReference type="EMBL" id="JAS89188.1"/>
    </source>
</evidence>
<name>A0A1B6IQH6_9HEMI</name>
<dbReference type="PRINTS" id="PR00385">
    <property type="entry name" value="P450"/>
</dbReference>
<evidence type="ECO:0000256" key="13">
    <source>
        <dbReference type="PIRSR" id="PIRSR602401-1"/>
    </source>
</evidence>
<evidence type="ECO:0000256" key="2">
    <source>
        <dbReference type="ARBA" id="ARBA00004174"/>
    </source>
</evidence>
<evidence type="ECO:0000256" key="4">
    <source>
        <dbReference type="ARBA" id="ARBA00010617"/>
    </source>
</evidence>
<dbReference type="InterPro" id="IPR001128">
    <property type="entry name" value="Cyt_P450"/>
</dbReference>
<evidence type="ECO:0000256" key="5">
    <source>
        <dbReference type="ARBA" id="ARBA00022617"/>
    </source>
</evidence>
<protein>
    <recommendedName>
        <fullName evidence="16">Cytochrome P450</fullName>
    </recommendedName>
</protein>
<accession>A0A1B6IQH6</accession>
<comment type="similarity">
    <text evidence="4 14">Belongs to the cytochrome P450 family.</text>
</comment>
<keyword evidence="12" id="KW-0472">Membrane</keyword>
<sequence>MVYKIMRIFLGKGLVTAKVSVWKKTRRLINPVFHPTNLENFLPVFNDVSREFIQGIDVEGEIFDPSDLLSNAALDAISRTILTKRPMDKSIMEIVRTGMHTIGIMTHESTYKPWLRIEWISKLLGTNLNYTQQLYLEVTEYFDKLWKEEICREEYYQRQTFGLKEFNYKTLLDVSMDNPSVAGDEYDWRDERHTLLAAGSETVVSALSFMSAILANHPDVQEKIYREILQKVEDPSNVTLSDLRSLTYMEQSLMECMRLFPSVPAILRKATRSTKLSTFTLPANSRVLIPFYAMGRDEEQFPEPERFMPDRFSPDALSGRHPYAFLPFSGGPRNCIGKIYAMFLMKIIMVHLLTNYKLHSNVRLCDVELAIRIVLTTNTKLLIRFEKR</sequence>
<evidence type="ECO:0000256" key="6">
    <source>
        <dbReference type="ARBA" id="ARBA00022723"/>
    </source>
</evidence>
<dbReference type="PANTHER" id="PTHR24291">
    <property type="entry name" value="CYTOCHROME P450 FAMILY 4"/>
    <property type="match status" value="1"/>
</dbReference>
<dbReference type="AlphaFoldDB" id="A0A1B6IQH6"/>
<dbReference type="PANTHER" id="PTHR24291:SF189">
    <property type="entry name" value="CYTOCHROME P450 4C3-RELATED"/>
    <property type="match status" value="1"/>
</dbReference>